<proteinExistence type="predicted"/>
<dbReference type="InterPro" id="IPR036086">
    <property type="entry name" value="ParB/Sulfiredoxin_sf"/>
</dbReference>
<evidence type="ECO:0000313" key="4">
    <source>
        <dbReference type="Proteomes" id="UP000053398"/>
    </source>
</evidence>
<dbReference type="AlphaFoldDB" id="A0A101QKK7"/>
<feature type="region of interest" description="Disordered" evidence="1">
    <location>
        <begin position="173"/>
        <end position="194"/>
    </location>
</feature>
<dbReference type="EMBL" id="LMWP01000005">
    <property type="protein sequence ID" value="KUN31576.1"/>
    <property type="molecule type" value="Genomic_DNA"/>
</dbReference>
<dbReference type="PANTHER" id="PTHR33375:SF1">
    <property type="entry name" value="CHROMOSOME-PARTITIONING PROTEIN PARB-RELATED"/>
    <property type="match status" value="1"/>
</dbReference>
<evidence type="ECO:0000256" key="1">
    <source>
        <dbReference type="SAM" id="MobiDB-lite"/>
    </source>
</evidence>
<dbReference type="Pfam" id="PF02195">
    <property type="entry name" value="ParB_N"/>
    <property type="match status" value="1"/>
</dbReference>
<dbReference type="PANTHER" id="PTHR33375">
    <property type="entry name" value="CHROMOSOME-PARTITIONING PROTEIN PARB-RELATED"/>
    <property type="match status" value="1"/>
</dbReference>
<reference evidence="3 4" key="1">
    <citation type="submission" date="2015-10" db="EMBL/GenBank/DDBJ databases">
        <title>Draft genome sequence of Streptomyces corchorusii DSM 40340, type strain for the species Streptomyces corchorusii.</title>
        <authorList>
            <person name="Ruckert C."/>
            <person name="Winkler A."/>
            <person name="Kalinowski J."/>
            <person name="Kampfer P."/>
            <person name="Glaeser S."/>
        </authorList>
    </citation>
    <scope>NUCLEOTIDE SEQUENCE [LARGE SCALE GENOMIC DNA]</scope>
    <source>
        <strain evidence="3 4">DSM 40340</strain>
    </source>
</reference>
<feature type="domain" description="ParB-like N-terminal" evidence="2">
    <location>
        <begin position="39"/>
        <end position="123"/>
    </location>
</feature>
<accession>A0A101QKK7</accession>
<comment type="caution">
    <text evidence="3">The sequence shown here is derived from an EMBL/GenBank/DDBJ whole genome shotgun (WGS) entry which is preliminary data.</text>
</comment>
<organism evidence="3 4">
    <name type="scientific">Streptomyces corchorusii</name>
    <name type="common">Streptomyces chibaensis</name>
    <dbReference type="NCBI Taxonomy" id="1903"/>
    <lineage>
        <taxon>Bacteria</taxon>
        <taxon>Bacillati</taxon>
        <taxon>Actinomycetota</taxon>
        <taxon>Actinomycetes</taxon>
        <taxon>Kitasatosporales</taxon>
        <taxon>Streptomycetaceae</taxon>
        <taxon>Streptomyces</taxon>
    </lineage>
</organism>
<dbReference type="RefSeq" id="WP_014675877.1">
    <property type="nucleotide sequence ID" value="NZ_KQ948352.1"/>
</dbReference>
<dbReference type="InterPro" id="IPR050336">
    <property type="entry name" value="Chromosome_partition/occlusion"/>
</dbReference>
<dbReference type="GO" id="GO:0005694">
    <property type="term" value="C:chromosome"/>
    <property type="evidence" value="ECO:0007669"/>
    <property type="project" value="TreeGrafter"/>
</dbReference>
<dbReference type="Proteomes" id="UP000053398">
    <property type="component" value="Unassembled WGS sequence"/>
</dbReference>
<feature type="compositionally biased region" description="Basic and acidic residues" evidence="1">
    <location>
        <begin position="183"/>
        <end position="194"/>
    </location>
</feature>
<feature type="region of interest" description="Disordered" evidence="1">
    <location>
        <begin position="45"/>
        <end position="67"/>
    </location>
</feature>
<dbReference type="Gene3D" id="3.90.1530.10">
    <property type="entry name" value="Conserved hypothetical protein from pyrococcus furiosus pfu- 392566-001, ParB domain"/>
    <property type="match status" value="1"/>
</dbReference>
<dbReference type="SMART" id="SM00470">
    <property type="entry name" value="ParB"/>
    <property type="match status" value="1"/>
</dbReference>
<dbReference type="SUPFAM" id="SSF110849">
    <property type="entry name" value="ParB/Sulfiredoxin"/>
    <property type="match status" value="1"/>
</dbReference>
<protein>
    <submittedName>
        <fullName evidence="3">Transcriptional regulator</fullName>
    </submittedName>
</protein>
<sequence>MAHRKSSNAGGPPPDHTPPTEAPTTEEHAVLTAVSPTVHTVDISDLLPADSPRSVQEDDEHVRTLAESDAPLPPVIVHAGTLRLIDGTHRVHAARLRGQTTIPARFYEGPDDGAFVLAVASNVRHGLPLSRAERLTAAERVLDSHPHWSDRAVAQVTGLSATTIGKLRQKCATGQEQQLHTRIGRDGRARPVDGADGRERAAAFLRRHPDASLRQVAQAAGISPGTARDVRRRLQRSEDPLPPRLRRRTGGAAQADPPRPPERTGRRPSGPTLAALMRDPSLRHTQTGRLLLKLLDNRLLSQAESERLIAGLPPHSLSGLSAAARECAQVWLDFSRRLEERG</sequence>
<evidence type="ECO:0000313" key="3">
    <source>
        <dbReference type="EMBL" id="KUN31576.1"/>
    </source>
</evidence>
<evidence type="ECO:0000259" key="2">
    <source>
        <dbReference type="SMART" id="SM00470"/>
    </source>
</evidence>
<keyword evidence="4" id="KW-1185">Reference proteome</keyword>
<name>A0A101QKK7_STRCK</name>
<feature type="region of interest" description="Disordered" evidence="1">
    <location>
        <begin position="217"/>
        <end position="274"/>
    </location>
</feature>
<feature type="compositionally biased region" description="Pro residues" evidence="1">
    <location>
        <begin position="11"/>
        <end position="21"/>
    </location>
</feature>
<gene>
    <name evidence="3" type="ORF">AQJ11_05110</name>
</gene>
<dbReference type="InterPro" id="IPR003115">
    <property type="entry name" value="ParB_N"/>
</dbReference>
<dbReference type="GO" id="GO:0007059">
    <property type="term" value="P:chromosome segregation"/>
    <property type="evidence" value="ECO:0007669"/>
    <property type="project" value="TreeGrafter"/>
</dbReference>
<feature type="region of interest" description="Disordered" evidence="1">
    <location>
        <begin position="1"/>
        <end position="28"/>
    </location>
</feature>